<keyword evidence="2" id="KW-1185">Reference proteome</keyword>
<dbReference type="Proteomes" id="UP001149074">
    <property type="component" value="Unassembled WGS sequence"/>
</dbReference>
<evidence type="ECO:0000313" key="2">
    <source>
        <dbReference type="Proteomes" id="UP001149074"/>
    </source>
</evidence>
<dbReference type="RefSeq" id="XP_056474361.1">
    <property type="nucleotide sequence ID" value="XM_056618202.1"/>
</dbReference>
<reference evidence="1" key="2">
    <citation type="journal article" date="2023" name="IMA Fungus">
        <title>Comparative genomic study of the Penicillium genus elucidates a diverse pangenome and 15 lateral gene transfer events.</title>
        <authorList>
            <person name="Petersen C."/>
            <person name="Sorensen T."/>
            <person name="Nielsen M.R."/>
            <person name="Sondergaard T.E."/>
            <person name="Sorensen J.L."/>
            <person name="Fitzpatrick D.A."/>
            <person name="Frisvad J.C."/>
            <person name="Nielsen K.L."/>
        </authorList>
    </citation>
    <scope>NUCLEOTIDE SEQUENCE</scope>
    <source>
        <strain evidence="1">IBT 30761</strain>
    </source>
</reference>
<sequence length="164" mass="18560">MVVIYGLHCFNSWAAQAAQGRIKKQLRDTWGLLYYRQEAEIAGRLKPDARSSLFDILDPEVNALLRHILQAPAETFDLVASEADVLVSMGSLVETYKALYEVMDIMPHDLWLQSQTISEDIFTRVTEEETVVVREDDEATMGTQMETTRDASRAMEVTYLAAIV</sequence>
<reference evidence="1" key="1">
    <citation type="submission" date="2022-11" db="EMBL/GenBank/DDBJ databases">
        <authorList>
            <person name="Petersen C."/>
        </authorList>
    </citation>
    <scope>NUCLEOTIDE SEQUENCE</scope>
    <source>
        <strain evidence="1">IBT 30761</strain>
    </source>
</reference>
<proteinExistence type="predicted"/>
<comment type="caution">
    <text evidence="1">The sequence shown here is derived from an EMBL/GenBank/DDBJ whole genome shotgun (WGS) entry which is preliminary data.</text>
</comment>
<organism evidence="1 2">
    <name type="scientific">Penicillium argentinense</name>
    <dbReference type="NCBI Taxonomy" id="1131581"/>
    <lineage>
        <taxon>Eukaryota</taxon>
        <taxon>Fungi</taxon>
        <taxon>Dikarya</taxon>
        <taxon>Ascomycota</taxon>
        <taxon>Pezizomycotina</taxon>
        <taxon>Eurotiomycetes</taxon>
        <taxon>Eurotiomycetidae</taxon>
        <taxon>Eurotiales</taxon>
        <taxon>Aspergillaceae</taxon>
        <taxon>Penicillium</taxon>
    </lineage>
</organism>
<dbReference type="AlphaFoldDB" id="A0A9W9FEY5"/>
<accession>A0A9W9FEY5</accession>
<dbReference type="GeneID" id="81357181"/>
<dbReference type="EMBL" id="JAPQKI010000005">
    <property type="protein sequence ID" value="KAJ5098707.1"/>
    <property type="molecule type" value="Genomic_DNA"/>
</dbReference>
<name>A0A9W9FEY5_9EURO</name>
<evidence type="ECO:0000313" key="1">
    <source>
        <dbReference type="EMBL" id="KAJ5098707.1"/>
    </source>
</evidence>
<gene>
    <name evidence="1" type="ORF">N7532_005708</name>
</gene>
<protein>
    <submittedName>
        <fullName evidence="1">Uncharacterized protein</fullName>
    </submittedName>
</protein>